<evidence type="ECO:0000313" key="6">
    <source>
        <dbReference type="Proteomes" id="UP000075714"/>
    </source>
</evidence>
<dbReference type="SMART" id="SM00448">
    <property type="entry name" value="REC"/>
    <property type="match status" value="1"/>
</dbReference>
<name>A0A150GHH4_GONPE</name>
<feature type="region of interest" description="Disordered" evidence="3">
    <location>
        <begin position="151"/>
        <end position="199"/>
    </location>
</feature>
<proteinExistence type="predicted"/>
<evidence type="ECO:0000313" key="5">
    <source>
        <dbReference type="EMBL" id="KXZ49302.1"/>
    </source>
</evidence>
<keyword evidence="6" id="KW-1185">Reference proteome</keyword>
<comment type="caution">
    <text evidence="5">The sequence shown here is derived from an EMBL/GenBank/DDBJ whole genome shotgun (WGS) entry which is preliminary data.</text>
</comment>
<feature type="domain" description="Response regulatory" evidence="4">
    <location>
        <begin position="25"/>
        <end position="140"/>
    </location>
</feature>
<dbReference type="OrthoDB" id="60033at2759"/>
<dbReference type="GO" id="GO:0000160">
    <property type="term" value="P:phosphorelay signal transduction system"/>
    <property type="evidence" value="ECO:0007669"/>
    <property type="project" value="UniProtKB-KW"/>
</dbReference>
<feature type="compositionally biased region" description="Gly residues" evidence="3">
    <location>
        <begin position="172"/>
        <end position="189"/>
    </location>
</feature>
<dbReference type="InterPro" id="IPR045279">
    <property type="entry name" value="ARR-like"/>
</dbReference>
<dbReference type="Proteomes" id="UP000075714">
    <property type="component" value="Unassembled WGS sequence"/>
</dbReference>
<reference evidence="6" key="1">
    <citation type="journal article" date="2016" name="Nat. Commun.">
        <title>The Gonium pectorale genome demonstrates co-option of cell cycle regulation during the evolution of multicellularity.</title>
        <authorList>
            <person name="Hanschen E.R."/>
            <person name="Marriage T.N."/>
            <person name="Ferris P.J."/>
            <person name="Hamaji T."/>
            <person name="Toyoda A."/>
            <person name="Fujiyama A."/>
            <person name="Neme R."/>
            <person name="Noguchi H."/>
            <person name="Minakuchi Y."/>
            <person name="Suzuki M."/>
            <person name="Kawai-Toyooka H."/>
            <person name="Smith D.R."/>
            <person name="Sparks H."/>
            <person name="Anderson J."/>
            <person name="Bakaric R."/>
            <person name="Luria V."/>
            <person name="Karger A."/>
            <person name="Kirschner M.W."/>
            <person name="Durand P.M."/>
            <person name="Michod R.E."/>
            <person name="Nozaki H."/>
            <person name="Olson B.J."/>
        </authorList>
    </citation>
    <scope>NUCLEOTIDE SEQUENCE [LARGE SCALE GENOMIC DNA]</scope>
    <source>
        <strain evidence="6">NIES-2863</strain>
    </source>
</reference>
<keyword evidence="1" id="KW-0902">Two-component regulatory system</keyword>
<evidence type="ECO:0000256" key="3">
    <source>
        <dbReference type="SAM" id="MobiDB-lite"/>
    </source>
</evidence>
<dbReference type="InterPro" id="IPR011006">
    <property type="entry name" value="CheY-like_superfamily"/>
</dbReference>
<dbReference type="STRING" id="33097.A0A150GHH4"/>
<dbReference type="AlphaFoldDB" id="A0A150GHH4"/>
<sequence>MALDLSNLRQMPGLAHRPNFPRDLHILLLDPDYKARQEAEAQLRENHYSVTPCSSSVEAAAFLANPENSCDIVLADVRCLQQKSAELSAVVYAAKSIPLVLMSDSGAPSEVMLGIKLGAVDFLDKPLSPLKLKNIWQHLVRRLLTASAGLPSQNKKSAAASGTASPEDSGSHGLGLGSGSHSHGSGGESGSNASTSDQAPVKMDCEADMETSSFKDGRGGDASLAASGRTCDAAGMAMAAGGSGSGFAPAQTALAASAGCDAMQTDLPANSGAAAAATGLGPLCPKARPTAHKYKVNRMSGPVSASGGACSSGGGSAAPKPAIGYPAGQMPPLPAGVQGIEWGLPTNPLQISPKGPVGGMVGPMGWPGSALMPPPSMFSPLFSMASPSASMGSMGAPGVCGPPMHMSASCMTLSSAGAGGFGGGGGGAVCMKRAESAPLPALSCISNASAATTGLAALSGEHLMPPPPPRAPGGGVGGSCDPGSGIDSSDLFQGFELQGRLPPIGLQLKKSPSLLDFISQTLDGATILC</sequence>
<dbReference type="Gene3D" id="3.40.50.2300">
    <property type="match status" value="1"/>
</dbReference>
<dbReference type="GO" id="GO:0009736">
    <property type="term" value="P:cytokinin-activated signaling pathway"/>
    <property type="evidence" value="ECO:0007669"/>
    <property type="project" value="InterPro"/>
</dbReference>
<dbReference type="PROSITE" id="PS50110">
    <property type="entry name" value="RESPONSE_REGULATORY"/>
    <property type="match status" value="1"/>
</dbReference>
<accession>A0A150GHH4</accession>
<dbReference type="EMBL" id="LSYV01000023">
    <property type="protein sequence ID" value="KXZ49302.1"/>
    <property type="molecule type" value="Genomic_DNA"/>
</dbReference>
<dbReference type="SUPFAM" id="SSF52172">
    <property type="entry name" value="CheY-like"/>
    <property type="match status" value="1"/>
</dbReference>
<dbReference type="PANTHER" id="PTHR43874">
    <property type="entry name" value="TWO-COMPONENT RESPONSE REGULATOR"/>
    <property type="match status" value="1"/>
</dbReference>
<evidence type="ECO:0000256" key="1">
    <source>
        <dbReference type="ARBA" id="ARBA00023012"/>
    </source>
</evidence>
<gene>
    <name evidence="5" type="ORF">GPECTOR_22g896</name>
</gene>
<protein>
    <recommendedName>
        <fullName evidence="4">Response regulatory domain-containing protein</fullName>
    </recommendedName>
</protein>
<dbReference type="PANTHER" id="PTHR43874:SF123">
    <property type="entry name" value="TWO-COMPONENT RESPONSE REGULATOR ARR14"/>
    <property type="match status" value="1"/>
</dbReference>
<feature type="compositionally biased region" description="Polar residues" evidence="3">
    <location>
        <begin position="151"/>
        <end position="168"/>
    </location>
</feature>
<organism evidence="5 6">
    <name type="scientific">Gonium pectorale</name>
    <name type="common">Green alga</name>
    <dbReference type="NCBI Taxonomy" id="33097"/>
    <lineage>
        <taxon>Eukaryota</taxon>
        <taxon>Viridiplantae</taxon>
        <taxon>Chlorophyta</taxon>
        <taxon>core chlorophytes</taxon>
        <taxon>Chlorophyceae</taxon>
        <taxon>CS clade</taxon>
        <taxon>Chlamydomonadales</taxon>
        <taxon>Volvocaceae</taxon>
        <taxon>Gonium</taxon>
    </lineage>
</organism>
<dbReference type="InterPro" id="IPR001789">
    <property type="entry name" value="Sig_transdc_resp-reg_receiver"/>
</dbReference>
<keyword evidence="2" id="KW-0597">Phosphoprotein</keyword>
<dbReference type="Pfam" id="PF00072">
    <property type="entry name" value="Response_reg"/>
    <property type="match status" value="1"/>
</dbReference>
<feature type="modified residue" description="4-aspartylphosphate" evidence="2">
    <location>
        <position position="76"/>
    </location>
</feature>
<evidence type="ECO:0000259" key="4">
    <source>
        <dbReference type="PROSITE" id="PS50110"/>
    </source>
</evidence>
<evidence type="ECO:0000256" key="2">
    <source>
        <dbReference type="PROSITE-ProRule" id="PRU00169"/>
    </source>
</evidence>